<comment type="caution">
    <text evidence="2">The sequence shown here is derived from an EMBL/GenBank/DDBJ whole genome shotgun (WGS) entry which is preliminary data.</text>
</comment>
<proteinExistence type="predicted"/>
<reference evidence="2" key="1">
    <citation type="submission" date="2020-06" db="EMBL/GenBank/DDBJ databases">
        <title>Draft genome of Bugula neritina, a colonial animal packing powerful symbionts and potential medicines.</title>
        <authorList>
            <person name="Rayko M."/>
        </authorList>
    </citation>
    <scope>NUCLEOTIDE SEQUENCE [LARGE SCALE GENOMIC DNA]</scope>
    <source>
        <strain evidence="2">Kwan_BN1</strain>
    </source>
</reference>
<sequence length="154" mass="16896">MFGREMKTKLASINSEVNAKLLQQAAADTDAVNKARGKHYAGAKAKAIEREISVGDKVLLRQNKTCKLDANFLEKPYIVIGEKRSELVCEDKEGVSVRRNTTFAKRLPSQDSGVAGDTQVIADGASGSPAGDQVQRRTQRQCCLPSRYGNYRVH</sequence>
<organism evidence="2 3">
    <name type="scientific">Bugula neritina</name>
    <name type="common">Brown bryozoan</name>
    <name type="synonym">Sertularia neritina</name>
    <dbReference type="NCBI Taxonomy" id="10212"/>
    <lineage>
        <taxon>Eukaryota</taxon>
        <taxon>Metazoa</taxon>
        <taxon>Spiralia</taxon>
        <taxon>Lophotrochozoa</taxon>
        <taxon>Bryozoa</taxon>
        <taxon>Gymnolaemata</taxon>
        <taxon>Cheilostomatida</taxon>
        <taxon>Flustrina</taxon>
        <taxon>Buguloidea</taxon>
        <taxon>Bugulidae</taxon>
        <taxon>Bugula</taxon>
    </lineage>
</organism>
<dbReference type="EMBL" id="VXIV02003411">
    <property type="protein sequence ID" value="KAF6017334.1"/>
    <property type="molecule type" value="Genomic_DNA"/>
</dbReference>
<name>A0A7J7IV98_BUGNE</name>
<evidence type="ECO:0000256" key="1">
    <source>
        <dbReference type="SAM" id="MobiDB-lite"/>
    </source>
</evidence>
<protein>
    <submittedName>
        <fullName evidence="2">Uncharacterized protein</fullName>
    </submittedName>
</protein>
<evidence type="ECO:0000313" key="2">
    <source>
        <dbReference type="EMBL" id="KAF6017334.1"/>
    </source>
</evidence>
<feature type="region of interest" description="Disordered" evidence="1">
    <location>
        <begin position="108"/>
        <end position="139"/>
    </location>
</feature>
<keyword evidence="3" id="KW-1185">Reference proteome</keyword>
<dbReference type="AlphaFoldDB" id="A0A7J7IV98"/>
<dbReference type="Proteomes" id="UP000593567">
    <property type="component" value="Unassembled WGS sequence"/>
</dbReference>
<gene>
    <name evidence="2" type="ORF">EB796_024347</name>
</gene>
<evidence type="ECO:0000313" key="3">
    <source>
        <dbReference type="Proteomes" id="UP000593567"/>
    </source>
</evidence>
<accession>A0A7J7IV98</accession>
<dbReference type="OrthoDB" id="6155538at2759"/>